<accession>A0A5R9C8R6</accession>
<evidence type="ECO:0000313" key="1">
    <source>
        <dbReference type="EMBL" id="TLQ09710.1"/>
    </source>
</evidence>
<dbReference type="InterPro" id="IPR043733">
    <property type="entry name" value="DUF5677"/>
</dbReference>
<dbReference type="Proteomes" id="UP000307201">
    <property type="component" value="Unassembled WGS sequence"/>
</dbReference>
<reference evidence="1 2" key="1">
    <citation type="submission" date="2019-05" db="EMBL/GenBank/DDBJ databases">
        <title>The metagenome of a microbial culture collection derived from dairy environment covers the genomic content of the human microbiome.</title>
        <authorList>
            <person name="Roder T."/>
            <person name="Wuthrich D."/>
            <person name="Sattari Z."/>
            <person name="Von Ah U."/>
            <person name="Bar C."/>
            <person name="Ronchi F."/>
            <person name="Macpherson A.J."/>
            <person name="Ganal-Vonarburg S.C."/>
            <person name="Bruggmann R."/>
            <person name="Vergeres G."/>
        </authorList>
    </citation>
    <scope>NUCLEOTIDE SEQUENCE [LARGE SCALE GENOMIC DNA]</scope>
    <source>
        <strain evidence="1 2">FAM 24235</strain>
    </source>
</reference>
<sequence>MSELLTPLTKEEDWVHAKSVEYMWLALILYQGERTTHLEKCMNILRKMSDSIDEKHIETPSLTNILLFSKENQEIFTLILKEEDVLNSLAPISLVLDDLSLFKKELRAYQFTVEERLDKLNLVLEELSDHQSQLSTDIRYLLLYQYIMRGKILFNDSQKEIMDGLKDYPYLNIENERMRFIRPTIRSMEIGISQTFGRNNSFSKSFWKSIGQYTECEIFSIKINENKADLTFIKNKLYKVLKYYQDILQNVRQIDEKLFVLVCILTYSYKRLLELVEHDMQQTISGRSIIRSCIENYMMTKYLLKNEDKHENVWEEFQYYGIGNYKLIFERYREGAPNLGNTHVNFDYLNILVSEYINKEFIEMDTKYFGRGNIRKKFEEVNEESLYKYFYEYDSQYEHGLWGAIRESSVLKCNAPGHQYHGIPDVDNIQNLPDVGYDAIDILEKHLAILISIYPLPFGIQDEEANIE</sequence>
<dbReference type="EMBL" id="VBTE01000001">
    <property type="protein sequence ID" value="TLQ09710.1"/>
    <property type="molecule type" value="Genomic_DNA"/>
</dbReference>
<dbReference type="OrthoDB" id="1434112at2"/>
<organism evidence="1 2">
    <name type="scientific">Marinilactibacillus psychrotolerans</name>
    <dbReference type="NCBI Taxonomy" id="191770"/>
    <lineage>
        <taxon>Bacteria</taxon>
        <taxon>Bacillati</taxon>
        <taxon>Bacillota</taxon>
        <taxon>Bacilli</taxon>
        <taxon>Lactobacillales</taxon>
        <taxon>Carnobacteriaceae</taxon>
        <taxon>Marinilactibacillus</taxon>
    </lineage>
</organism>
<dbReference type="Pfam" id="PF18928">
    <property type="entry name" value="DUF5677"/>
    <property type="match status" value="1"/>
</dbReference>
<evidence type="ECO:0000313" key="2">
    <source>
        <dbReference type="Proteomes" id="UP000307201"/>
    </source>
</evidence>
<protein>
    <submittedName>
        <fullName evidence="1">Uncharacterized protein</fullName>
    </submittedName>
</protein>
<comment type="caution">
    <text evidence="1">The sequence shown here is derived from an EMBL/GenBank/DDBJ whole genome shotgun (WGS) entry which is preliminary data.</text>
</comment>
<gene>
    <name evidence="1" type="ORF">FEZ48_00205</name>
</gene>
<name>A0A5R9C8R6_9LACT</name>
<dbReference type="AlphaFoldDB" id="A0A5R9C8R6"/>
<proteinExistence type="predicted"/>